<dbReference type="InParanoid" id="A0LFQ7"/>
<dbReference type="KEGG" id="sfu:Sfum_0560"/>
<protein>
    <submittedName>
        <fullName evidence="4">Sporulation domain protein</fullName>
    </submittedName>
</protein>
<dbReference type="eggNOG" id="COG3266">
    <property type="taxonomic scope" value="Bacteria"/>
</dbReference>
<dbReference type="OrthoDB" id="5422687at2"/>
<gene>
    <name evidence="4" type="ordered locus">Sfum_0560</name>
</gene>
<dbReference type="GO" id="GO:0032506">
    <property type="term" value="P:cytokinetic process"/>
    <property type="evidence" value="ECO:0007669"/>
    <property type="project" value="TreeGrafter"/>
</dbReference>
<dbReference type="InterPro" id="IPR036680">
    <property type="entry name" value="SPOR-like_sf"/>
</dbReference>
<dbReference type="PANTHER" id="PTHR38687:SF1">
    <property type="entry name" value="CELL DIVISION PROTEIN DEDD"/>
    <property type="match status" value="1"/>
</dbReference>
<evidence type="ECO:0000313" key="5">
    <source>
        <dbReference type="Proteomes" id="UP000001784"/>
    </source>
</evidence>
<dbReference type="RefSeq" id="WP_011697432.1">
    <property type="nucleotide sequence ID" value="NC_008554.1"/>
</dbReference>
<dbReference type="Proteomes" id="UP000001784">
    <property type="component" value="Chromosome"/>
</dbReference>
<dbReference type="GO" id="GO:0030428">
    <property type="term" value="C:cell septum"/>
    <property type="evidence" value="ECO:0007669"/>
    <property type="project" value="TreeGrafter"/>
</dbReference>
<dbReference type="PANTHER" id="PTHR38687">
    <property type="entry name" value="CELL DIVISION PROTEIN DEDD-RELATED"/>
    <property type="match status" value="1"/>
</dbReference>
<keyword evidence="2" id="KW-0472">Membrane</keyword>
<keyword evidence="5" id="KW-1185">Reference proteome</keyword>
<reference evidence="4 5" key="1">
    <citation type="submission" date="2006-10" db="EMBL/GenBank/DDBJ databases">
        <title>Complete sequence of Syntrophobacter fumaroxidans MPOB.</title>
        <authorList>
            <consortium name="US DOE Joint Genome Institute"/>
            <person name="Copeland A."/>
            <person name="Lucas S."/>
            <person name="Lapidus A."/>
            <person name="Barry K."/>
            <person name="Detter J.C."/>
            <person name="Glavina del Rio T."/>
            <person name="Hammon N."/>
            <person name="Israni S."/>
            <person name="Pitluck S."/>
            <person name="Goltsman E.G."/>
            <person name="Martinez M."/>
            <person name="Schmutz J."/>
            <person name="Larimer F."/>
            <person name="Land M."/>
            <person name="Hauser L."/>
            <person name="Kyrpides N."/>
            <person name="Kim E."/>
            <person name="Boone D.R."/>
            <person name="Brockman F."/>
            <person name="Culley D."/>
            <person name="Ferry J."/>
            <person name="Gunsalus R."/>
            <person name="McInerney M.J."/>
            <person name="Morrison M."/>
            <person name="Plugge C."/>
            <person name="Rohlin L."/>
            <person name="Scholten J."/>
            <person name="Sieber J."/>
            <person name="Stams A.J.M."/>
            <person name="Worm P."/>
            <person name="Henstra A.M."/>
            <person name="Richardson P."/>
        </authorList>
    </citation>
    <scope>NUCLEOTIDE SEQUENCE [LARGE SCALE GENOMIC DNA]</scope>
    <source>
        <strain evidence="5">DSM 10017 / MPOB</strain>
    </source>
</reference>
<evidence type="ECO:0000259" key="3">
    <source>
        <dbReference type="PROSITE" id="PS51724"/>
    </source>
</evidence>
<feature type="transmembrane region" description="Helical" evidence="2">
    <location>
        <begin position="32"/>
        <end position="54"/>
    </location>
</feature>
<dbReference type="SUPFAM" id="SSF110997">
    <property type="entry name" value="Sporulation related repeat"/>
    <property type="match status" value="1"/>
</dbReference>
<dbReference type="GO" id="GO:0032153">
    <property type="term" value="C:cell division site"/>
    <property type="evidence" value="ECO:0007669"/>
    <property type="project" value="TreeGrafter"/>
</dbReference>
<feature type="domain" description="SPOR" evidence="3">
    <location>
        <begin position="179"/>
        <end position="259"/>
    </location>
</feature>
<organism evidence="4 5">
    <name type="scientific">Syntrophobacter fumaroxidans (strain DSM 10017 / MPOB)</name>
    <dbReference type="NCBI Taxonomy" id="335543"/>
    <lineage>
        <taxon>Bacteria</taxon>
        <taxon>Pseudomonadati</taxon>
        <taxon>Thermodesulfobacteriota</taxon>
        <taxon>Syntrophobacteria</taxon>
        <taxon>Syntrophobacterales</taxon>
        <taxon>Syntrophobacteraceae</taxon>
        <taxon>Syntrophobacter</taxon>
    </lineage>
</organism>
<dbReference type="Gene3D" id="3.30.70.1070">
    <property type="entry name" value="Sporulation related repeat"/>
    <property type="match status" value="1"/>
</dbReference>
<proteinExistence type="predicted"/>
<evidence type="ECO:0000313" key="4">
    <source>
        <dbReference type="EMBL" id="ABK16259.1"/>
    </source>
</evidence>
<dbReference type="GO" id="GO:0042834">
    <property type="term" value="F:peptidoglycan binding"/>
    <property type="evidence" value="ECO:0007669"/>
    <property type="project" value="InterPro"/>
</dbReference>
<sequence length="261" mass="28512">MGTPPKISARNLEQQQAARNQKRFVFSLGPRQIVLCAAGLLLAMCWMFIFGILVGRGLPMISSEDVSVRAEFMRFLGLDRPPPSTVEKAAETWQAPEKMLESLKYYEELTRKEVFTQAKTAVPPGAPSTSPAAKDAAADTRNKPTKSLPVPLSTPDKPESSDSEKTGSGAGGQEPVAANNASEHFTLLVASLKDADNAQKLVEQLRAKGYAPRLHTLDLNGGGRWNRVLVGSFRNRESALKFAADFNKKERMEGLVIRESN</sequence>
<accession>A0LFQ7</accession>
<dbReference type="PROSITE" id="PS51724">
    <property type="entry name" value="SPOR"/>
    <property type="match status" value="1"/>
</dbReference>
<keyword evidence="2" id="KW-1133">Transmembrane helix</keyword>
<feature type="compositionally biased region" description="Basic and acidic residues" evidence="1">
    <location>
        <begin position="156"/>
        <end position="165"/>
    </location>
</feature>
<feature type="region of interest" description="Disordered" evidence="1">
    <location>
        <begin position="117"/>
        <end position="176"/>
    </location>
</feature>
<dbReference type="AlphaFoldDB" id="A0LFQ7"/>
<evidence type="ECO:0000256" key="2">
    <source>
        <dbReference type="SAM" id="Phobius"/>
    </source>
</evidence>
<dbReference type="STRING" id="335543.Sfum_0560"/>
<dbReference type="Pfam" id="PF05036">
    <property type="entry name" value="SPOR"/>
    <property type="match status" value="1"/>
</dbReference>
<dbReference type="InterPro" id="IPR007730">
    <property type="entry name" value="SPOR-like_dom"/>
</dbReference>
<evidence type="ECO:0000256" key="1">
    <source>
        <dbReference type="SAM" id="MobiDB-lite"/>
    </source>
</evidence>
<name>A0LFQ7_SYNFM</name>
<keyword evidence="2" id="KW-0812">Transmembrane</keyword>
<dbReference type="InterPro" id="IPR052521">
    <property type="entry name" value="Cell_div_SPOR-domain"/>
</dbReference>
<dbReference type="EMBL" id="CP000478">
    <property type="protein sequence ID" value="ABK16259.1"/>
    <property type="molecule type" value="Genomic_DNA"/>
</dbReference>
<dbReference type="HOGENOM" id="CLU_1188401_0_0_7"/>